<gene>
    <name evidence="3" type="ORF">OHC33_008437</name>
</gene>
<dbReference type="SUPFAM" id="SSF53927">
    <property type="entry name" value="Cytidine deaminase-like"/>
    <property type="match status" value="1"/>
</dbReference>
<dbReference type="InterPro" id="IPR002125">
    <property type="entry name" value="CMP_dCMP_dom"/>
</dbReference>
<feature type="region of interest" description="Disordered" evidence="1">
    <location>
        <begin position="282"/>
        <end position="305"/>
    </location>
</feature>
<feature type="compositionally biased region" description="Low complexity" evidence="1">
    <location>
        <begin position="10"/>
        <end position="25"/>
    </location>
</feature>
<dbReference type="GO" id="GO:0047974">
    <property type="term" value="F:guanosine deaminase activity"/>
    <property type="evidence" value="ECO:0007669"/>
    <property type="project" value="TreeGrafter"/>
</dbReference>
<dbReference type="CDD" id="cd01285">
    <property type="entry name" value="nucleoside_deaminase"/>
    <property type="match status" value="1"/>
</dbReference>
<dbReference type="PROSITE" id="PS51747">
    <property type="entry name" value="CYT_DCMP_DEAMINASES_2"/>
    <property type="match status" value="1"/>
</dbReference>
<comment type="caution">
    <text evidence="3">The sequence shown here is derived from an EMBL/GenBank/DDBJ whole genome shotgun (WGS) entry which is preliminary data.</text>
</comment>
<dbReference type="Gene3D" id="3.40.140.10">
    <property type="entry name" value="Cytidine Deaminase, domain 2"/>
    <property type="match status" value="1"/>
</dbReference>
<feature type="compositionally biased region" description="Polar residues" evidence="1">
    <location>
        <begin position="99"/>
        <end position="112"/>
    </location>
</feature>
<protein>
    <recommendedName>
        <fullName evidence="2">CMP/dCMP-type deaminase domain-containing protein</fullName>
    </recommendedName>
</protein>
<keyword evidence="4" id="KW-1185">Reference proteome</keyword>
<accession>A0AAN8I3L2</accession>
<dbReference type="Pfam" id="PF00383">
    <property type="entry name" value="dCMP_cyt_deam_1"/>
    <property type="match status" value="1"/>
</dbReference>
<reference evidence="3 4" key="1">
    <citation type="submission" date="2022-12" db="EMBL/GenBank/DDBJ databases">
        <title>Genomic features and morphological characterization of a novel Knufia sp. strain isolated from spacecraft assembly facility.</title>
        <authorList>
            <person name="Teixeira M."/>
            <person name="Chander A.M."/>
            <person name="Stajich J.E."/>
            <person name="Venkateswaran K."/>
        </authorList>
    </citation>
    <scope>NUCLEOTIDE SEQUENCE [LARGE SCALE GENOMIC DNA]</scope>
    <source>
        <strain evidence="3 4">FJI-L2-BK-P2</strain>
    </source>
</reference>
<feature type="compositionally biased region" description="Polar residues" evidence="1">
    <location>
        <begin position="32"/>
        <end position="79"/>
    </location>
</feature>
<evidence type="ECO:0000313" key="3">
    <source>
        <dbReference type="EMBL" id="KAK5950494.1"/>
    </source>
</evidence>
<feature type="compositionally biased region" description="Polar residues" evidence="1">
    <location>
        <begin position="295"/>
        <end position="305"/>
    </location>
</feature>
<evidence type="ECO:0000313" key="4">
    <source>
        <dbReference type="Proteomes" id="UP001316803"/>
    </source>
</evidence>
<dbReference type="InterPro" id="IPR016193">
    <property type="entry name" value="Cytidine_deaminase-like"/>
</dbReference>
<dbReference type="PANTHER" id="PTHR11079">
    <property type="entry name" value="CYTOSINE DEAMINASE FAMILY MEMBER"/>
    <property type="match status" value="1"/>
</dbReference>
<dbReference type="EMBL" id="JAKLMC020000026">
    <property type="protein sequence ID" value="KAK5950494.1"/>
    <property type="molecule type" value="Genomic_DNA"/>
</dbReference>
<dbReference type="GO" id="GO:0006152">
    <property type="term" value="P:purine nucleoside catabolic process"/>
    <property type="evidence" value="ECO:0007669"/>
    <property type="project" value="TreeGrafter"/>
</dbReference>
<feature type="region of interest" description="Disordered" evidence="1">
    <location>
        <begin position="1"/>
        <end position="112"/>
    </location>
</feature>
<dbReference type="Proteomes" id="UP001316803">
    <property type="component" value="Unassembled WGS sequence"/>
</dbReference>
<evidence type="ECO:0000259" key="2">
    <source>
        <dbReference type="PROSITE" id="PS51747"/>
    </source>
</evidence>
<evidence type="ECO:0000256" key="1">
    <source>
        <dbReference type="SAM" id="MobiDB-lite"/>
    </source>
</evidence>
<dbReference type="PANTHER" id="PTHR11079:SF161">
    <property type="entry name" value="CMP_DCMP-TYPE DEAMINASE DOMAIN-CONTAINING PROTEIN"/>
    <property type="match status" value="1"/>
</dbReference>
<dbReference type="AlphaFoldDB" id="A0AAN8I3L2"/>
<sequence length="342" mass="37273">MSFHQTYRAVSNPVNSYSSPSPQSSLHRKPGNYTSSTRSVSPLPPSNNQTSHSKQFLHSPTPQTPLNSFPPQAPASPSITPDPPAATDSRPADTPLYSFHSSTTVPPTSPALLNTKASTRSLRLLNTQEIDNAIRFCLGIQNQAVTEHGKRPFAALLLAPDNASVLLTHNSISHYQHAESELARLAAMQYSQKYLEKCTLVSTWEPCAMCAGTIYWTGIGRLLYAASEARLKELTGSNNNENMTMSLPCRTILQAGQRAVEVIGPVSTWEQKVVDESGKWWREHTGGAPSADLGRSTSSVKENGSIASRRTSVTVYNPNESFLGSIGEDGEYQADLKIDWMP</sequence>
<proteinExistence type="predicted"/>
<organism evidence="3 4">
    <name type="scientific">Knufia fluminis</name>
    <dbReference type="NCBI Taxonomy" id="191047"/>
    <lineage>
        <taxon>Eukaryota</taxon>
        <taxon>Fungi</taxon>
        <taxon>Dikarya</taxon>
        <taxon>Ascomycota</taxon>
        <taxon>Pezizomycotina</taxon>
        <taxon>Eurotiomycetes</taxon>
        <taxon>Chaetothyriomycetidae</taxon>
        <taxon>Chaetothyriales</taxon>
        <taxon>Trichomeriaceae</taxon>
        <taxon>Knufia</taxon>
    </lineage>
</organism>
<name>A0AAN8I3L2_9EURO</name>
<feature type="domain" description="CMP/dCMP-type deaminase" evidence="2">
    <location>
        <begin position="129"/>
        <end position="238"/>
    </location>
</feature>